<dbReference type="OMA" id="FIQYWPL"/>
<dbReference type="PANTHER" id="PTHR19134">
    <property type="entry name" value="RECEPTOR-TYPE TYROSINE-PROTEIN PHOSPHATASE"/>
    <property type="match status" value="1"/>
</dbReference>
<proteinExistence type="predicted"/>
<dbReference type="AlphaFoldDB" id="A0A915HUX3"/>
<dbReference type="InterPro" id="IPR000387">
    <property type="entry name" value="Tyr_Pase_dom"/>
</dbReference>
<dbReference type="InterPro" id="IPR003595">
    <property type="entry name" value="Tyr_Pase_cat"/>
</dbReference>
<name>A0A915HUX3_ROMCU</name>
<dbReference type="PROSITE" id="PS50055">
    <property type="entry name" value="TYR_PHOSPHATASE_PTP"/>
    <property type="match status" value="2"/>
</dbReference>
<dbReference type="SMART" id="SM00194">
    <property type="entry name" value="PTPc"/>
    <property type="match status" value="2"/>
</dbReference>
<evidence type="ECO:0000313" key="4">
    <source>
        <dbReference type="WBParaSite" id="nRc.2.0.1.t05165-RA"/>
    </source>
</evidence>
<evidence type="ECO:0000313" key="3">
    <source>
        <dbReference type="Proteomes" id="UP000887565"/>
    </source>
</evidence>
<dbReference type="InterPro" id="IPR000242">
    <property type="entry name" value="PTP_cat"/>
</dbReference>
<evidence type="ECO:0000259" key="1">
    <source>
        <dbReference type="PROSITE" id="PS50055"/>
    </source>
</evidence>
<sequence length="561" mass="65024">MVWELNANCIAMLTKIFDFMKVMCIQYWPMTSCTYGQVHVETLDTKTYAYFIIRTFQICRAYQDGGPMPGATKRIVKHFHFTEWEANALPYVTALLDFRRRIRAYLRSPAGATKSPMIVHCSNGGARSGIFLALDANLELVRAEGLVDIFGYCKTLINARQELIGNIEQYKFMYELLAEGVSCSLHAIPTTELKNRGALYTTKKSRQEMEALQAEEYRLLCIWSPPLKIGDCAGGHRLENRSKNRDVMVVPPDYARPYLSTLHGESKDYTYINAFYVDGFTTKNEWIITEWPKHQTVDSFWTLIFDHFCFAVVNLTNGQGKSKPFPSYVHNKGQQNYGPFVIEVIYHRNFPNMTLHTVKIMKKSLTLHDMLGLSSIKHNISEADSRICHLIQVKTWPLDSKVPLSTASLIYLLKIVRELRHQASLDKTEHKPIVVMSHNGISRCGIFVAAHICIDQMEMDDEVDIFRACKSVRMNRPQLIDTKEEFKYLHDLILHYANLYDEYKKNNNAMPIRDEAYKHLFGTNNFTREWRIFEGELDFILFLYLHSKLPDRFSEMINLIH</sequence>
<feature type="domain" description="Tyrosine specific protein phosphatases" evidence="2">
    <location>
        <begin position="96"/>
        <end position="171"/>
    </location>
</feature>
<feature type="domain" description="Tyrosine-protein phosphatase" evidence="1">
    <location>
        <begin position="213"/>
        <end position="496"/>
    </location>
</feature>
<dbReference type="Proteomes" id="UP000887565">
    <property type="component" value="Unplaced"/>
</dbReference>
<dbReference type="InterPro" id="IPR050348">
    <property type="entry name" value="Protein-Tyr_Phosphatase"/>
</dbReference>
<dbReference type="SMART" id="SM00404">
    <property type="entry name" value="PTPc_motif"/>
    <property type="match status" value="2"/>
</dbReference>
<dbReference type="PRINTS" id="PR00700">
    <property type="entry name" value="PRTYPHPHTASE"/>
</dbReference>
<evidence type="ECO:0000259" key="2">
    <source>
        <dbReference type="PROSITE" id="PS50056"/>
    </source>
</evidence>
<organism evidence="3 4">
    <name type="scientific">Romanomermis culicivorax</name>
    <name type="common">Nematode worm</name>
    <dbReference type="NCBI Taxonomy" id="13658"/>
    <lineage>
        <taxon>Eukaryota</taxon>
        <taxon>Metazoa</taxon>
        <taxon>Ecdysozoa</taxon>
        <taxon>Nematoda</taxon>
        <taxon>Enoplea</taxon>
        <taxon>Dorylaimia</taxon>
        <taxon>Mermithida</taxon>
        <taxon>Mermithoidea</taxon>
        <taxon>Mermithidae</taxon>
        <taxon>Romanomermis</taxon>
    </lineage>
</organism>
<dbReference type="PROSITE" id="PS00383">
    <property type="entry name" value="TYR_PHOSPHATASE_1"/>
    <property type="match status" value="1"/>
</dbReference>
<dbReference type="Gene3D" id="3.90.190.10">
    <property type="entry name" value="Protein tyrosine phosphatase superfamily"/>
    <property type="match status" value="2"/>
</dbReference>
<dbReference type="InterPro" id="IPR029021">
    <property type="entry name" value="Prot-tyrosine_phosphatase-like"/>
</dbReference>
<keyword evidence="3" id="KW-1185">Reference proteome</keyword>
<dbReference type="GO" id="GO:0004725">
    <property type="term" value="F:protein tyrosine phosphatase activity"/>
    <property type="evidence" value="ECO:0007669"/>
    <property type="project" value="InterPro"/>
</dbReference>
<dbReference type="PROSITE" id="PS50056">
    <property type="entry name" value="TYR_PHOSPHATASE_2"/>
    <property type="match status" value="2"/>
</dbReference>
<reference evidence="4" key="1">
    <citation type="submission" date="2022-11" db="UniProtKB">
        <authorList>
            <consortium name="WormBaseParasite"/>
        </authorList>
    </citation>
    <scope>IDENTIFICATION</scope>
</reference>
<feature type="domain" description="Tyrosine specific protein phosphatases" evidence="2">
    <location>
        <begin position="410"/>
        <end position="487"/>
    </location>
</feature>
<protein>
    <submittedName>
        <fullName evidence="4">Receptor-type tyrosine-protein phosphatase mu</fullName>
    </submittedName>
</protein>
<dbReference type="SUPFAM" id="SSF52799">
    <property type="entry name" value="(Phosphotyrosine protein) phosphatases II"/>
    <property type="match status" value="2"/>
</dbReference>
<dbReference type="Pfam" id="PF00102">
    <property type="entry name" value="Y_phosphatase"/>
    <property type="match status" value="2"/>
</dbReference>
<feature type="domain" description="Tyrosine-protein phosphatase" evidence="1">
    <location>
        <begin position="1"/>
        <end position="180"/>
    </location>
</feature>
<dbReference type="PANTHER" id="PTHR19134:SF561">
    <property type="entry name" value="PROTEIN TYROSINE PHOSPHATASE 36E, ISOFORM A"/>
    <property type="match status" value="1"/>
</dbReference>
<dbReference type="InterPro" id="IPR016130">
    <property type="entry name" value="Tyr_Pase_AS"/>
</dbReference>
<dbReference type="WBParaSite" id="nRc.2.0.1.t05165-RA">
    <property type="protein sequence ID" value="nRc.2.0.1.t05165-RA"/>
    <property type="gene ID" value="nRc.2.0.1.g05165"/>
</dbReference>
<dbReference type="CDD" id="cd00047">
    <property type="entry name" value="PTPc"/>
    <property type="match status" value="2"/>
</dbReference>
<accession>A0A915HUX3</accession>